<dbReference type="Gene3D" id="3.90.1150.10">
    <property type="entry name" value="Aspartate Aminotransferase, domain 1"/>
    <property type="match status" value="1"/>
</dbReference>
<dbReference type="GO" id="GO:0005829">
    <property type="term" value="C:cytosol"/>
    <property type="evidence" value="ECO:0007669"/>
    <property type="project" value="TreeGrafter"/>
</dbReference>
<name>A0A151GW31_DRECN</name>
<dbReference type="Pfam" id="PF00155">
    <property type="entry name" value="Aminotran_1_2"/>
    <property type="match status" value="1"/>
</dbReference>
<dbReference type="Proteomes" id="UP000076580">
    <property type="component" value="Chromosome 01"/>
</dbReference>
<dbReference type="CDD" id="cd00609">
    <property type="entry name" value="AAT_like"/>
    <property type="match status" value="1"/>
</dbReference>
<organism evidence="8 9">
    <name type="scientific">Drechmeria coniospora</name>
    <name type="common">Nematophagous fungus</name>
    <name type="synonym">Meria coniospora</name>
    <dbReference type="NCBI Taxonomy" id="98403"/>
    <lineage>
        <taxon>Eukaryota</taxon>
        <taxon>Fungi</taxon>
        <taxon>Dikarya</taxon>
        <taxon>Ascomycota</taxon>
        <taxon>Pezizomycotina</taxon>
        <taxon>Sordariomycetes</taxon>
        <taxon>Hypocreomycetidae</taxon>
        <taxon>Hypocreales</taxon>
        <taxon>Ophiocordycipitaceae</taxon>
        <taxon>Drechmeria</taxon>
    </lineage>
</organism>
<dbReference type="InterPro" id="IPR004839">
    <property type="entry name" value="Aminotransferase_I/II_large"/>
</dbReference>
<gene>
    <name evidence="8" type="ORF">DCS_02450</name>
</gene>
<feature type="domain" description="Aminotransferase class I/classII large" evidence="7">
    <location>
        <begin position="37"/>
        <end position="410"/>
    </location>
</feature>
<evidence type="ECO:0000256" key="2">
    <source>
        <dbReference type="ARBA" id="ARBA00007441"/>
    </source>
</evidence>
<dbReference type="InterPro" id="IPR015422">
    <property type="entry name" value="PyrdxlP-dep_Trfase_small"/>
</dbReference>
<dbReference type="EMBL" id="LAYC01000001">
    <property type="protein sequence ID" value="KYK61308.1"/>
    <property type="molecule type" value="Genomic_DNA"/>
</dbReference>
<keyword evidence="5" id="KW-0808">Transferase</keyword>
<evidence type="ECO:0000256" key="5">
    <source>
        <dbReference type="ARBA" id="ARBA00022679"/>
    </source>
</evidence>
<dbReference type="AlphaFoldDB" id="A0A151GW31"/>
<dbReference type="GeneID" id="63715093"/>
<dbReference type="InterPro" id="IPR000796">
    <property type="entry name" value="Asp_trans"/>
</dbReference>
<dbReference type="Gene3D" id="3.40.640.10">
    <property type="entry name" value="Type I PLP-dependent aspartate aminotransferase-like (Major domain)"/>
    <property type="match status" value="1"/>
</dbReference>
<keyword evidence="6" id="KW-0663">Pyridoxal phosphate</keyword>
<evidence type="ECO:0000256" key="1">
    <source>
        <dbReference type="ARBA" id="ARBA00001933"/>
    </source>
</evidence>
<dbReference type="STRING" id="98403.A0A151GW31"/>
<dbReference type="InParanoid" id="A0A151GW31"/>
<evidence type="ECO:0000256" key="3">
    <source>
        <dbReference type="ARBA" id="ARBA00011738"/>
    </source>
</evidence>
<keyword evidence="9" id="KW-1185">Reference proteome</keyword>
<reference evidence="8 9" key="1">
    <citation type="journal article" date="2016" name="Sci. Rep.">
        <title>Insights into Adaptations to a Near-Obligate Nematode Endoparasitic Lifestyle from the Finished Genome of Drechmeria coniospora.</title>
        <authorList>
            <person name="Zhang L."/>
            <person name="Zhou Z."/>
            <person name="Guo Q."/>
            <person name="Fokkens L."/>
            <person name="Miskei M."/>
            <person name="Pocsi I."/>
            <person name="Zhang W."/>
            <person name="Chen M."/>
            <person name="Wang L."/>
            <person name="Sun Y."/>
            <person name="Donzelli B.G."/>
            <person name="Gibson D.M."/>
            <person name="Nelson D.R."/>
            <person name="Luo J.G."/>
            <person name="Rep M."/>
            <person name="Liu H."/>
            <person name="Yang S."/>
            <person name="Wang J."/>
            <person name="Krasnoff S.B."/>
            <person name="Xu Y."/>
            <person name="Molnar I."/>
            <person name="Lin M."/>
        </authorList>
    </citation>
    <scope>NUCLEOTIDE SEQUENCE [LARGE SCALE GENOMIC DNA]</scope>
    <source>
        <strain evidence="8 9">ARSEF 6962</strain>
    </source>
</reference>
<dbReference type="GO" id="GO:0006532">
    <property type="term" value="P:aspartate biosynthetic process"/>
    <property type="evidence" value="ECO:0007669"/>
    <property type="project" value="TreeGrafter"/>
</dbReference>
<dbReference type="RefSeq" id="XP_040660660.1">
    <property type="nucleotide sequence ID" value="XM_040799777.1"/>
</dbReference>
<comment type="cofactor">
    <cofactor evidence="1">
        <name>pyridoxal 5'-phosphate</name>
        <dbReference type="ChEBI" id="CHEBI:597326"/>
    </cofactor>
</comment>
<accession>A0A151GW31</accession>
<comment type="similarity">
    <text evidence="2">Belongs to the class-I pyridoxal-phosphate-dependent aminotransferase family.</text>
</comment>
<evidence type="ECO:0000256" key="6">
    <source>
        <dbReference type="ARBA" id="ARBA00022898"/>
    </source>
</evidence>
<evidence type="ECO:0000313" key="8">
    <source>
        <dbReference type="EMBL" id="KYK61308.1"/>
    </source>
</evidence>
<evidence type="ECO:0000256" key="4">
    <source>
        <dbReference type="ARBA" id="ARBA00022576"/>
    </source>
</evidence>
<sequence>MNNSFTASPHPFEGIIEGQLETGSTLQALYLKDPHAEKTNLLRGSYQASVGTPFVPKCVMLAREKILRDPAWHHDYLPFLGASGLLKAGEELFFGRQCPLTKLQRVASMQTVGATGAIHMGGRFLQMHYPPWLGQNNSTIYMPKETWVNHRSLVKTLGIQPHDLPYYNASVKSLDWERYKSAVESLPRQSVILVQTGAHNPTGCDPTRDQWVQLIQIFVARGHFAFLDCAYLGLASGDAEADASVIRMFVTATVPLLLAATFGKSFGLYGERVGMLSVIAPNTEVRGKIQKQMVLMARSETGSCPSFGAKVVETVLGDDLIKNQWSEDVNGVAASLQNRRQILRHSLERLRTPGDWNFITQQVGMFSHLDFTPSQVQYLREEHHLYLDQNSRISFAAIDERGIQRVAHGIHDMMQKHVA</sequence>
<dbReference type="PANTHER" id="PTHR11879">
    <property type="entry name" value="ASPARTATE AMINOTRANSFERASE"/>
    <property type="match status" value="1"/>
</dbReference>
<comment type="caution">
    <text evidence="8">The sequence shown here is derived from an EMBL/GenBank/DDBJ whole genome shotgun (WGS) entry which is preliminary data.</text>
</comment>
<dbReference type="PRINTS" id="PR00799">
    <property type="entry name" value="TRANSAMINASE"/>
</dbReference>
<dbReference type="InterPro" id="IPR015424">
    <property type="entry name" value="PyrdxlP-dep_Trfase"/>
</dbReference>
<keyword evidence="4" id="KW-0032">Aminotransferase</keyword>
<protein>
    <recommendedName>
        <fullName evidence="7">Aminotransferase class I/classII large domain-containing protein</fullName>
    </recommendedName>
</protein>
<dbReference type="GO" id="GO:0030170">
    <property type="term" value="F:pyridoxal phosphate binding"/>
    <property type="evidence" value="ECO:0007669"/>
    <property type="project" value="InterPro"/>
</dbReference>
<dbReference type="GO" id="GO:0004069">
    <property type="term" value="F:L-aspartate:2-oxoglutarate aminotransferase activity"/>
    <property type="evidence" value="ECO:0007669"/>
    <property type="project" value="TreeGrafter"/>
</dbReference>
<comment type="subunit">
    <text evidence="3">Homodimer.</text>
</comment>
<dbReference type="InterPro" id="IPR015421">
    <property type="entry name" value="PyrdxlP-dep_Trfase_major"/>
</dbReference>
<dbReference type="PANTHER" id="PTHR11879:SF55">
    <property type="entry name" value="GLUTAMATE OXALOACETATE TRANSAMINASE 1, ISOFORM B"/>
    <property type="match status" value="1"/>
</dbReference>
<proteinExistence type="inferred from homology"/>
<dbReference type="SUPFAM" id="SSF53383">
    <property type="entry name" value="PLP-dependent transferases"/>
    <property type="match status" value="1"/>
</dbReference>
<evidence type="ECO:0000313" key="9">
    <source>
        <dbReference type="Proteomes" id="UP000076580"/>
    </source>
</evidence>
<evidence type="ECO:0000259" key="7">
    <source>
        <dbReference type="Pfam" id="PF00155"/>
    </source>
</evidence>